<dbReference type="GeneID" id="87813849"/>
<feature type="transmembrane region" description="Helical" evidence="6">
    <location>
        <begin position="49"/>
        <end position="67"/>
    </location>
</feature>
<feature type="transmembrane region" description="Helical" evidence="6">
    <location>
        <begin position="445"/>
        <end position="468"/>
    </location>
</feature>
<feature type="transmembrane region" description="Helical" evidence="6">
    <location>
        <begin position="184"/>
        <end position="205"/>
    </location>
</feature>
<feature type="transmembrane region" description="Helical" evidence="6">
    <location>
        <begin position="413"/>
        <end position="433"/>
    </location>
</feature>
<evidence type="ECO:0000256" key="4">
    <source>
        <dbReference type="ARBA" id="ARBA00022989"/>
    </source>
</evidence>
<dbReference type="PANTHER" id="PTHR43791">
    <property type="entry name" value="PERMEASE-RELATED"/>
    <property type="match status" value="1"/>
</dbReference>
<dbReference type="GO" id="GO:0016020">
    <property type="term" value="C:membrane"/>
    <property type="evidence" value="ECO:0007669"/>
    <property type="project" value="UniProtKB-SubCell"/>
</dbReference>
<dbReference type="FunFam" id="1.20.1250.20:FF:000068">
    <property type="entry name" value="MFS general substrate transporter"/>
    <property type="match status" value="1"/>
</dbReference>
<accession>A0AAN6V3A9</accession>
<dbReference type="AlphaFoldDB" id="A0AAN6V3A9"/>
<gene>
    <name evidence="8" type="ORF">C8A04DRAFT_12167</name>
</gene>
<feature type="transmembrane region" description="Helical" evidence="6">
    <location>
        <begin position="150"/>
        <end position="172"/>
    </location>
</feature>
<feature type="transmembrane region" description="Helical" evidence="6">
    <location>
        <begin position="287"/>
        <end position="307"/>
    </location>
</feature>
<evidence type="ECO:0000259" key="7">
    <source>
        <dbReference type="PROSITE" id="PS50850"/>
    </source>
</evidence>
<dbReference type="GO" id="GO:0022857">
    <property type="term" value="F:transmembrane transporter activity"/>
    <property type="evidence" value="ECO:0007669"/>
    <property type="project" value="InterPro"/>
</dbReference>
<evidence type="ECO:0000313" key="9">
    <source>
        <dbReference type="Proteomes" id="UP001302676"/>
    </source>
</evidence>
<dbReference type="FunFam" id="1.20.1250.20:FF:000034">
    <property type="entry name" value="MFS general substrate transporter"/>
    <property type="match status" value="1"/>
</dbReference>
<name>A0AAN6V3A9_9PEZI</name>
<proteinExistence type="predicted"/>
<dbReference type="EMBL" id="MU853584">
    <property type="protein sequence ID" value="KAK4143704.1"/>
    <property type="molecule type" value="Genomic_DNA"/>
</dbReference>
<feature type="transmembrane region" description="Helical" evidence="6">
    <location>
        <begin position="217"/>
        <end position="240"/>
    </location>
</feature>
<protein>
    <submittedName>
        <fullName evidence="8">Major facilitator superfamily domain-containing protein</fullName>
    </submittedName>
</protein>
<evidence type="ECO:0000256" key="1">
    <source>
        <dbReference type="ARBA" id="ARBA00004141"/>
    </source>
</evidence>
<keyword evidence="2" id="KW-0813">Transport</keyword>
<evidence type="ECO:0000256" key="3">
    <source>
        <dbReference type="ARBA" id="ARBA00022692"/>
    </source>
</evidence>
<reference evidence="8" key="1">
    <citation type="journal article" date="2023" name="Mol. Phylogenet. Evol.">
        <title>Genome-scale phylogeny and comparative genomics of the fungal order Sordariales.</title>
        <authorList>
            <person name="Hensen N."/>
            <person name="Bonometti L."/>
            <person name="Westerberg I."/>
            <person name="Brannstrom I.O."/>
            <person name="Guillou S."/>
            <person name="Cros-Aarteil S."/>
            <person name="Calhoun S."/>
            <person name="Haridas S."/>
            <person name="Kuo A."/>
            <person name="Mondo S."/>
            <person name="Pangilinan J."/>
            <person name="Riley R."/>
            <person name="LaButti K."/>
            <person name="Andreopoulos B."/>
            <person name="Lipzen A."/>
            <person name="Chen C."/>
            <person name="Yan M."/>
            <person name="Daum C."/>
            <person name="Ng V."/>
            <person name="Clum A."/>
            <person name="Steindorff A."/>
            <person name="Ohm R.A."/>
            <person name="Martin F."/>
            <person name="Silar P."/>
            <person name="Natvig D.O."/>
            <person name="Lalanne C."/>
            <person name="Gautier V."/>
            <person name="Ament-Velasquez S.L."/>
            <person name="Kruys A."/>
            <person name="Hutchinson M.I."/>
            <person name="Powell A.J."/>
            <person name="Barry K."/>
            <person name="Miller A.N."/>
            <person name="Grigoriev I.V."/>
            <person name="Debuchy R."/>
            <person name="Gladieux P."/>
            <person name="Hiltunen Thoren M."/>
            <person name="Johannesson H."/>
        </authorList>
    </citation>
    <scope>NUCLEOTIDE SEQUENCE</scope>
    <source>
        <strain evidence="8">CBS 141.50</strain>
    </source>
</reference>
<dbReference type="RefSeq" id="XP_062637075.1">
    <property type="nucleotide sequence ID" value="XM_062777236.1"/>
</dbReference>
<dbReference type="InterPro" id="IPR011701">
    <property type="entry name" value="MFS"/>
</dbReference>
<feature type="transmembrane region" description="Helical" evidence="6">
    <location>
        <begin position="95"/>
        <end position="112"/>
    </location>
</feature>
<feature type="transmembrane region" description="Helical" evidence="6">
    <location>
        <begin position="327"/>
        <end position="344"/>
    </location>
</feature>
<feature type="transmembrane region" description="Helical" evidence="6">
    <location>
        <begin position="124"/>
        <end position="144"/>
    </location>
</feature>
<feature type="domain" description="Major facilitator superfamily (MFS) profile" evidence="7">
    <location>
        <begin position="57"/>
        <end position="473"/>
    </location>
</feature>
<comment type="caution">
    <text evidence="8">The sequence shown here is derived from an EMBL/GenBank/DDBJ whole genome shotgun (WGS) entry which is preliminary data.</text>
</comment>
<reference evidence="8" key="2">
    <citation type="submission" date="2023-05" db="EMBL/GenBank/DDBJ databases">
        <authorList>
            <consortium name="Lawrence Berkeley National Laboratory"/>
            <person name="Steindorff A."/>
            <person name="Hensen N."/>
            <person name="Bonometti L."/>
            <person name="Westerberg I."/>
            <person name="Brannstrom I.O."/>
            <person name="Guillou S."/>
            <person name="Cros-Aarteil S."/>
            <person name="Calhoun S."/>
            <person name="Haridas S."/>
            <person name="Kuo A."/>
            <person name="Mondo S."/>
            <person name="Pangilinan J."/>
            <person name="Riley R."/>
            <person name="Labutti K."/>
            <person name="Andreopoulos B."/>
            <person name="Lipzen A."/>
            <person name="Chen C."/>
            <person name="Yanf M."/>
            <person name="Daum C."/>
            <person name="Ng V."/>
            <person name="Clum A."/>
            <person name="Ohm R."/>
            <person name="Martin F."/>
            <person name="Silar P."/>
            <person name="Natvig D."/>
            <person name="Lalanne C."/>
            <person name="Gautier V."/>
            <person name="Ament-Velasquez S.L."/>
            <person name="Kruys A."/>
            <person name="Hutchinson M.I."/>
            <person name="Powell A.J."/>
            <person name="Barry K."/>
            <person name="Miller A.N."/>
            <person name="Grigoriev I.V."/>
            <person name="Debuchy R."/>
            <person name="Gladieux P."/>
            <person name="Thoren M.H."/>
            <person name="Johannesson H."/>
        </authorList>
    </citation>
    <scope>NUCLEOTIDE SEQUENCE</scope>
    <source>
        <strain evidence="8">CBS 141.50</strain>
    </source>
</reference>
<dbReference type="Proteomes" id="UP001302676">
    <property type="component" value="Unassembled WGS sequence"/>
</dbReference>
<dbReference type="InterPro" id="IPR020846">
    <property type="entry name" value="MFS_dom"/>
</dbReference>
<evidence type="ECO:0000256" key="6">
    <source>
        <dbReference type="SAM" id="Phobius"/>
    </source>
</evidence>
<evidence type="ECO:0000256" key="5">
    <source>
        <dbReference type="ARBA" id="ARBA00023136"/>
    </source>
</evidence>
<evidence type="ECO:0000256" key="2">
    <source>
        <dbReference type="ARBA" id="ARBA00022448"/>
    </source>
</evidence>
<dbReference type="Pfam" id="PF07690">
    <property type="entry name" value="MFS_1"/>
    <property type="match status" value="1"/>
</dbReference>
<dbReference type="PROSITE" id="PS50850">
    <property type="entry name" value="MFS"/>
    <property type="match status" value="1"/>
</dbReference>
<keyword evidence="3 6" id="KW-0812">Transmembrane</keyword>
<dbReference type="PANTHER" id="PTHR43791:SF52">
    <property type="entry name" value="TRANSPORTER, PUTATIVE (AFU_ORTHOLOGUE AFUA_1G11820)-RELATED"/>
    <property type="match status" value="1"/>
</dbReference>
<feature type="transmembrane region" description="Helical" evidence="6">
    <location>
        <begin position="351"/>
        <end position="368"/>
    </location>
</feature>
<organism evidence="8 9">
    <name type="scientific">Dichotomopilus funicola</name>
    <dbReference type="NCBI Taxonomy" id="1934379"/>
    <lineage>
        <taxon>Eukaryota</taxon>
        <taxon>Fungi</taxon>
        <taxon>Dikarya</taxon>
        <taxon>Ascomycota</taxon>
        <taxon>Pezizomycotina</taxon>
        <taxon>Sordariomycetes</taxon>
        <taxon>Sordariomycetidae</taxon>
        <taxon>Sordariales</taxon>
        <taxon>Chaetomiaceae</taxon>
        <taxon>Dichotomopilus</taxon>
    </lineage>
</organism>
<dbReference type="InterPro" id="IPR036259">
    <property type="entry name" value="MFS_trans_sf"/>
</dbReference>
<evidence type="ECO:0000313" key="8">
    <source>
        <dbReference type="EMBL" id="KAK4143704.1"/>
    </source>
</evidence>
<dbReference type="SUPFAM" id="SSF103473">
    <property type="entry name" value="MFS general substrate transporter"/>
    <property type="match status" value="1"/>
</dbReference>
<keyword evidence="5 6" id="KW-0472">Membrane</keyword>
<comment type="subcellular location">
    <subcellularLocation>
        <location evidence="1">Membrane</location>
        <topology evidence="1">Multi-pass membrane protein</topology>
    </subcellularLocation>
</comment>
<dbReference type="Gene3D" id="1.20.1250.20">
    <property type="entry name" value="MFS general substrate transporter like domains"/>
    <property type="match status" value="2"/>
</dbReference>
<keyword evidence="9" id="KW-1185">Reference proteome</keyword>
<keyword evidence="4 6" id="KW-1133">Transmembrane helix</keyword>
<feature type="transmembrane region" description="Helical" evidence="6">
    <location>
        <begin position="380"/>
        <end position="401"/>
    </location>
</feature>
<sequence>MADDEKGNLSVSNAAEFKVSATGAEDSESGSGSGIHTEIEIDKVAEKKLLWKLDLLILPILFLFYMMSYLDRVNIGNARIQGMDKELELNVDNRYNIALLLFFPIYIVLEIPSNMLLKHVRPSLFLPGLVFFWGIINMCTGFVQSYKTLYVLRVLLGIFEAGLVPGVIYVTSMYYRRHEYQKRLSLMFVATSIGGAFGGLLAYGIAHLGGQQGYAGWRWIFIIEGALTAFIGLVSPFIVVDWPDQCRHLNQDEKDLIRNRLRDDGGEFRMDKLDSFGVKRIILDWKIWLGALGYMGFTTSGLAMSFFLPTVLNDFGWASTDAQVHTVPVYLVAVALTLGLSWASDALKHRYSFIMFCFLLTVVGYGMALNQEHLSRGAKYAGCFLIAGGGLAGGPLCIVLLSNNLSGHWKRAVGSAVQVSFGGIAGLMGSLIFMEREKPDYRTGYTVGLAMACVAGLAPTIMMVGMWIENRKRDRGERDERLSWPTERLNNLGDYHPGFRFTW</sequence>